<dbReference type="Proteomes" id="UP000179642">
    <property type="component" value="Unassembled WGS sequence"/>
</dbReference>
<accession>A0A1S2NUR6</accession>
<dbReference type="InterPro" id="IPR050237">
    <property type="entry name" value="ATP-dep_AMP-bd_enzyme"/>
</dbReference>
<dbReference type="Pfam" id="PF00501">
    <property type="entry name" value="AMP-binding"/>
    <property type="match status" value="1"/>
</dbReference>
<dbReference type="InterPro" id="IPR020807">
    <property type="entry name" value="PKS_DH"/>
</dbReference>
<dbReference type="InterPro" id="IPR049552">
    <property type="entry name" value="PKS_DH_N"/>
</dbReference>
<evidence type="ECO:0000313" key="4">
    <source>
        <dbReference type="Proteomes" id="UP000179642"/>
    </source>
</evidence>
<dbReference type="EMBL" id="MLYO01000158">
    <property type="protein sequence ID" value="OIJ84916.1"/>
    <property type="molecule type" value="Genomic_DNA"/>
</dbReference>
<dbReference type="AlphaFoldDB" id="A0A1S2NUR6"/>
<dbReference type="SMART" id="SM00826">
    <property type="entry name" value="PKS_DH"/>
    <property type="match status" value="1"/>
</dbReference>
<evidence type="ECO:0000313" key="3">
    <source>
        <dbReference type="EMBL" id="OIJ84916.1"/>
    </source>
</evidence>
<dbReference type="InterPro" id="IPR025110">
    <property type="entry name" value="AMP-bd_C"/>
</dbReference>
<feature type="region of interest" description="C-terminal hotdog fold" evidence="1">
    <location>
        <begin position="698"/>
        <end position="842"/>
    </location>
</feature>
<comment type="caution">
    <text evidence="3">The sequence shown here is derived from an EMBL/GenBank/DDBJ whole genome shotgun (WGS) entry which is preliminary data.</text>
</comment>
<dbReference type="Pfam" id="PF13193">
    <property type="entry name" value="AMP-binding_C"/>
    <property type="match status" value="1"/>
</dbReference>
<feature type="domain" description="PKS/mFAS DH" evidence="2">
    <location>
        <begin position="557"/>
        <end position="842"/>
    </location>
</feature>
<dbReference type="PROSITE" id="PS52019">
    <property type="entry name" value="PKS_MFAS_DH"/>
    <property type="match status" value="1"/>
</dbReference>
<dbReference type="PANTHER" id="PTHR43767:SF1">
    <property type="entry name" value="NONRIBOSOMAL PEPTIDE SYNTHASE PES1 (EUROFUNG)-RELATED"/>
    <property type="match status" value="1"/>
</dbReference>
<evidence type="ECO:0000259" key="2">
    <source>
        <dbReference type="PROSITE" id="PS52019"/>
    </source>
</evidence>
<dbReference type="InterPro" id="IPR042099">
    <property type="entry name" value="ANL_N_sf"/>
</dbReference>
<dbReference type="InterPro" id="IPR045851">
    <property type="entry name" value="AMP-bd_C_sf"/>
</dbReference>
<comment type="caution">
    <text evidence="1">Lacks conserved residue(s) required for the propagation of feature annotation.</text>
</comment>
<feature type="region of interest" description="N-terminal hotdog fold" evidence="1">
    <location>
        <begin position="557"/>
        <end position="685"/>
    </location>
</feature>
<organism evidence="3 4">
    <name type="scientific">Streptomyces monashensis</name>
    <dbReference type="NCBI Taxonomy" id="1678012"/>
    <lineage>
        <taxon>Bacteria</taxon>
        <taxon>Bacillati</taxon>
        <taxon>Actinomycetota</taxon>
        <taxon>Actinomycetes</taxon>
        <taxon>Kitasatosporales</taxon>
        <taxon>Streptomycetaceae</taxon>
        <taxon>Streptomyces</taxon>
    </lineage>
</organism>
<dbReference type="InterPro" id="IPR042104">
    <property type="entry name" value="PKS_dehydratase_sf"/>
</dbReference>
<evidence type="ECO:0000256" key="1">
    <source>
        <dbReference type="PROSITE-ProRule" id="PRU01363"/>
    </source>
</evidence>
<dbReference type="SUPFAM" id="SSF56801">
    <property type="entry name" value="Acetyl-CoA synthetase-like"/>
    <property type="match status" value="1"/>
</dbReference>
<dbReference type="GO" id="GO:0016878">
    <property type="term" value="F:acid-thiol ligase activity"/>
    <property type="evidence" value="ECO:0007669"/>
    <property type="project" value="UniProtKB-ARBA"/>
</dbReference>
<sequence>MSADAMFQAELIRPVHELLAGHAARQPDRIAFKDARRSLTWAELDRRTARVAGHLVGLGLTRGASAAIYLPNRVEAVESRLAVARASAVGVPLDPHRTDAELGHLLDDCAARLVITGAGQLPQVRRVLAQRPGIAVVLVGEPAELDAVLAGRDAADDSLPRYETLAATWSLRDPPRDDLGLDEPAWLLYTTGTTGKPKGVVSTQRAALWATASCNAPLLGLSERDRVLAPMPLFHTLAHNICVLGVLAVGSGAYITDELAADEVLRTAREEDSTFLVGSPALYHHMVERTRTGRFAPLGLRVCMVAGSPCPPSLHEAFRSRFGVALLDSYGSSETCGAITTNLPDGPYVPGSCGRALPGVTLRLTDPRTGAEAGTGEEGEVWVSSPALMLGYHGRPEATEAVLCDGWYRTGDLARRDANGYLTVTGRLKEVIVRGGENVHPAEVERVLLQVPGVGDAAVGAKPHATLGEVPVAYLVPGPDGLDVEAVLATCRDELPPLKRPEEVHAIDEVPRDPAGKIARQRLSGLTGRLLWQRSPGPSGHARYGSAADLGLADAEHQLLAAVIERPDTDEVTFTGRLVSGADGPGFSRSDDGRTVVPGVVLLDLALHAAGHLGCGRLQEFAAVRPLVLPAAGGVQVQVTVGAAGALGLRAVTVYTRRDSGASGATGRPWIRQASGTAAASAGAPPRWQPEVWPPAGAWWVPADEVFGDRGAFAATGAPSALHGLWRRDDELFVEVRVPEGTPEQGSRFGVHPALLEAVARAELWAGLGGAWDPAGSTAHRLGAPDLWRGVTLHAARASVLRARLTAAADGTLGVTAVDAAGTPVLTVDSVRFGAQVPAVLQTASATP</sequence>
<name>A0A1S2NUR6_9ACTN</name>
<dbReference type="PANTHER" id="PTHR43767">
    <property type="entry name" value="LONG-CHAIN-FATTY-ACID--COA LIGASE"/>
    <property type="match status" value="1"/>
</dbReference>
<keyword evidence="4" id="KW-1185">Reference proteome</keyword>
<dbReference type="InterPro" id="IPR000873">
    <property type="entry name" value="AMP-dep_synth/lig_dom"/>
</dbReference>
<protein>
    <recommendedName>
        <fullName evidence="2">PKS/mFAS DH domain-containing protein</fullName>
    </recommendedName>
</protein>
<dbReference type="PROSITE" id="PS00455">
    <property type="entry name" value="AMP_BINDING"/>
    <property type="match status" value="1"/>
</dbReference>
<dbReference type="Gene3D" id="3.30.300.30">
    <property type="match status" value="1"/>
</dbReference>
<proteinExistence type="predicted"/>
<dbReference type="InterPro" id="IPR049900">
    <property type="entry name" value="PKS_mFAS_DH"/>
</dbReference>
<reference evidence="3 4" key="1">
    <citation type="submission" date="2016-10" db="EMBL/GenBank/DDBJ databases">
        <title>Genome sequence of Streptomyces sp. MUSC 1.</title>
        <authorList>
            <person name="Lee L.-H."/>
            <person name="Ser H.-L."/>
            <person name="Law J.W.-F."/>
        </authorList>
    </citation>
    <scope>NUCLEOTIDE SEQUENCE [LARGE SCALE GENOMIC DNA]</scope>
    <source>
        <strain evidence="3 4">MUSC 1</strain>
    </source>
</reference>
<gene>
    <name evidence="3" type="ORF">BIV23_44885</name>
</gene>
<dbReference type="Gene3D" id="3.10.129.110">
    <property type="entry name" value="Polyketide synthase dehydratase"/>
    <property type="match status" value="1"/>
</dbReference>
<dbReference type="OrthoDB" id="9803968at2"/>
<dbReference type="Gene3D" id="3.40.50.12780">
    <property type="entry name" value="N-terminal domain of ligase-like"/>
    <property type="match status" value="1"/>
</dbReference>
<dbReference type="InterPro" id="IPR020845">
    <property type="entry name" value="AMP-binding_CS"/>
</dbReference>
<dbReference type="RefSeq" id="WP_071386752.1">
    <property type="nucleotide sequence ID" value="NZ_MLYO01000158.1"/>
</dbReference>
<dbReference type="Pfam" id="PF21089">
    <property type="entry name" value="PKS_DH_N"/>
    <property type="match status" value="1"/>
</dbReference>